<evidence type="ECO:0000259" key="4">
    <source>
        <dbReference type="PROSITE" id="PS51462"/>
    </source>
</evidence>
<gene>
    <name evidence="5" type="ORF">DS957_023755</name>
</gene>
<dbReference type="Gene3D" id="3.90.79.10">
    <property type="entry name" value="Nucleoside Triphosphate Pyrophosphohydrolase"/>
    <property type="match status" value="1"/>
</dbReference>
<keyword evidence="2 3" id="KW-0378">Hydrolase</keyword>
<dbReference type="Proteomes" id="UP000253437">
    <property type="component" value="Unassembled WGS sequence"/>
</dbReference>
<name>A0A8B3DFJ0_VIBHA</name>
<evidence type="ECO:0000256" key="2">
    <source>
        <dbReference type="ARBA" id="ARBA00022801"/>
    </source>
</evidence>
<dbReference type="PANTHER" id="PTHR43736:SF1">
    <property type="entry name" value="DIHYDRONEOPTERIN TRIPHOSPHATE DIPHOSPHATASE"/>
    <property type="match status" value="1"/>
</dbReference>
<evidence type="ECO:0000256" key="3">
    <source>
        <dbReference type="RuleBase" id="RU003476"/>
    </source>
</evidence>
<accession>A0A8B3DFJ0</accession>
<dbReference type="SUPFAM" id="SSF55811">
    <property type="entry name" value="Nudix"/>
    <property type="match status" value="1"/>
</dbReference>
<dbReference type="GO" id="GO:0016787">
    <property type="term" value="F:hydrolase activity"/>
    <property type="evidence" value="ECO:0007669"/>
    <property type="project" value="UniProtKB-KW"/>
</dbReference>
<dbReference type="PROSITE" id="PS00893">
    <property type="entry name" value="NUDIX_BOX"/>
    <property type="match status" value="1"/>
</dbReference>
<protein>
    <submittedName>
        <fullName evidence="5">NUDIX domain-containing protein</fullName>
    </submittedName>
</protein>
<sequence length="151" mass="17204">MQYGIKHHIEVTAKAAGAVIFNQHNEVLLVQELTGSKKGLWHIPSGSVESTEFPQEAAVREIAEETGLEIALENYLNTYAGRFDDGELVLRHVWVTEVKDQVILPKFNHEIGRAKFFSLAEVRDLYAQSKLRMHHTFLMINDAYAQREKLA</sequence>
<dbReference type="InterPro" id="IPR020084">
    <property type="entry name" value="NUDIX_hydrolase_CS"/>
</dbReference>
<dbReference type="PROSITE" id="PS51462">
    <property type="entry name" value="NUDIX"/>
    <property type="match status" value="1"/>
</dbReference>
<dbReference type="InterPro" id="IPR000086">
    <property type="entry name" value="NUDIX_hydrolase_dom"/>
</dbReference>
<comment type="caution">
    <text evidence="5">The sequence shown here is derived from an EMBL/GenBank/DDBJ whole genome shotgun (WGS) entry which is preliminary data.</text>
</comment>
<dbReference type="InterPro" id="IPR020476">
    <property type="entry name" value="Nudix_hydrolase"/>
</dbReference>
<feature type="domain" description="Nudix hydrolase" evidence="4">
    <location>
        <begin position="11"/>
        <end position="139"/>
    </location>
</feature>
<comment type="cofactor">
    <cofactor evidence="1">
        <name>Mg(2+)</name>
        <dbReference type="ChEBI" id="CHEBI:18420"/>
    </cofactor>
</comment>
<dbReference type="RefSeq" id="WP_050914592.1">
    <property type="nucleotide sequence ID" value="NZ_QOUW02000148.1"/>
</dbReference>
<evidence type="ECO:0000256" key="1">
    <source>
        <dbReference type="ARBA" id="ARBA00001946"/>
    </source>
</evidence>
<evidence type="ECO:0000313" key="6">
    <source>
        <dbReference type="Proteomes" id="UP000253437"/>
    </source>
</evidence>
<dbReference type="Pfam" id="PF00293">
    <property type="entry name" value="NUDIX"/>
    <property type="match status" value="1"/>
</dbReference>
<dbReference type="EMBL" id="QOUW02000148">
    <property type="protein sequence ID" value="RIW04159.1"/>
    <property type="molecule type" value="Genomic_DNA"/>
</dbReference>
<dbReference type="PANTHER" id="PTHR43736">
    <property type="entry name" value="ADP-RIBOSE PYROPHOSPHATASE"/>
    <property type="match status" value="1"/>
</dbReference>
<proteinExistence type="inferred from homology"/>
<dbReference type="InterPro" id="IPR015797">
    <property type="entry name" value="NUDIX_hydrolase-like_dom_sf"/>
</dbReference>
<organism evidence="5 6">
    <name type="scientific">Vibrio harveyi</name>
    <name type="common">Beneckea harveyi</name>
    <dbReference type="NCBI Taxonomy" id="669"/>
    <lineage>
        <taxon>Bacteria</taxon>
        <taxon>Pseudomonadati</taxon>
        <taxon>Pseudomonadota</taxon>
        <taxon>Gammaproteobacteria</taxon>
        <taxon>Vibrionales</taxon>
        <taxon>Vibrionaceae</taxon>
        <taxon>Vibrio</taxon>
    </lineage>
</organism>
<dbReference type="AlphaFoldDB" id="A0A8B3DFJ0"/>
<comment type="similarity">
    <text evidence="3">Belongs to the Nudix hydrolase family.</text>
</comment>
<reference evidence="5 6" key="1">
    <citation type="submission" date="2018-08" db="EMBL/GenBank/DDBJ databases">
        <title>Vibrio harveyi strains pathogenic to white snook Centropomus viridis Lockington (1877) and potential probiotic bacteria.</title>
        <authorList>
            <person name="Soto-Rodriguez S."/>
            <person name="Gomez-Gil B."/>
            <person name="Lozano-Olvera R."/>
        </authorList>
    </citation>
    <scope>NUCLEOTIDE SEQUENCE [LARGE SCALE GENOMIC DNA]</scope>
    <source>
        <strain evidence="5 6">CAIM 1508</strain>
    </source>
</reference>
<dbReference type="PRINTS" id="PR00502">
    <property type="entry name" value="NUDIXFAMILY"/>
</dbReference>
<evidence type="ECO:0000313" key="5">
    <source>
        <dbReference type="EMBL" id="RIW04159.1"/>
    </source>
</evidence>